<sequence>MSCFEIVSTSEVAVIESFGKFSRLAEAGCVCFCCEYTAGRVTLRIQELKVNLETKTKDNVFVNVNISVQYQAIREKVYSAFYILSNHEEQMRAYVYDVVRSSLCNLTLDQSYEGKEEISQALKVHLQEIMSTYGYTILNALVTDITPPNRVREAMNEINASKRLKEAAYQRAEGEKIVKVKRAEAEAESMYLSGVGVARQRKAIMDGLRVSIVDFSQGISGTTAKDVTDLLTLNQYFDTLQEIGSHPSTKVIFLANDHQNIRDGILQANAAR</sequence>
<organism evidence="2">
    <name type="scientific">Chromulina nebulosa</name>
    <dbReference type="NCBI Taxonomy" id="96789"/>
    <lineage>
        <taxon>Eukaryota</taxon>
        <taxon>Sar</taxon>
        <taxon>Stramenopiles</taxon>
        <taxon>Ochrophyta</taxon>
        <taxon>Chrysophyceae</taxon>
        <taxon>Chromulinales</taxon>
        <taxon>Chromulinaceae</taxon>
        <taxon>Chromulina</taxon>
    </lineage>
</organism>
<dbReference type="Pfam" id="PF01145">
    <property type="entry name" value="Band_7"/>
    <property type="match status" value="1"/>
</dbReference>
<dbReference type="Gene3D" id="3.30.479.30">
    <property type="entry name" value="Band 7 domain"/>
    <property type="match status" value="1"/>
</dbReference>
<evidence type="ECO:0000313" key="2">
    <source>
        <dbReference type="EMBL" id="CAD8714031.1"/>
    </source>
</evidence>
<gene>
    <name evidence="2" type="ORF">CNEB1095_LOCUS644</name>
</gene>
<protein>
    <recommendedName>
        <fullName evidence="1">Band 7 domain-containing protein</fullName>
    </recommendedName>
</protein>
<dbReference type="EMBL" id="HBFD01000960">
    <property type="protein sequence ID" value="CAD8714031.1"/>
    <property type="molecule type" value="Transcribed_RNA"/>
</dbReference>
<dbReference type="PANTHER" id="PTHR43327">
    <property type="entry name" value="STOMATIN-LIKE PROTEIN 2, MITOCHONDRIAL"/>
    <property type="match status" value="1"/>
</dbReference>
<dbReference type="SMART" id="SM00244">
    <property type="entry name" value="PHB"/>
    <property type="match status" value="1"/>
</dbReference>
<feature type="domain" description="Band 7" evidence="1">
    <location>
        <begin position="2"/>
        <end position="159"/>
    </location>
</feature>
<accession>A0A7S0SUK3</accession>
<dbReference type="InterPro" id="IPR001107">
    <property type="entry name" value="Band_7"/>
</dbReference>
<dbReference type="PANTHER" id="PTHR43327:SF31">
    <property type="entry name" value="HYPERSENSITIVE-INDUCED RESPONSE PROTEIN 2"/>
    <property type="match status" value="1"/>
</dbReference>
<dbReference type="CDD" id="cd03407">
    <property type="entry name" value="SPFH_like_u4"/>
    <property type="match status" value="1"/>
</dbReference>
<proteinExistence type="predicted"/>
<dbReference type="InterPro" id="IPR050710">
    <property type="entry name" value="Band7/mec-2_domain"/>
</dbReference>
<dbReference type="SUPFAM" id="SSF117892">
    <property type="entry name" value="Band 7/SPFH domain"/>
    <property type="match status" value="1"/>
</dbReference>
<dbReference type="InterPro" id="IPR036013">
    <property type="entry name" value="Band_7/SPFH_dom_sf"/>
</dbReference>
<dbReference type="AlphaFoldDB" id="A0A7S0SUK3"/>
<name>A0A7S0SUK3_9STRA</name>
<reference evidence="2" key="1">
    <citation type="submission" date="2021-01" db="EMBL/GenBank/DDBJ databases">
        <authorList>
            <person name="Corre E."/>
            <person name="Pelletier E."/>
            <person name="Niang G."/>
            <person name="Scheremetjew M."/>
            <person name="Finn R."/>
            <person name="Kale V."/>
            <person name="Holt S."/>
            <person name="Cochrane G."/>
            <person name="Meng A."/>
            <person name="Brown T."/>
            <person name="Cohen L."/>
        </authorList>
    </citation>
    <scope>NUCLEOTIDE SEQUENCE</scope>
    <source>
        <strain evidence="2">UTEXLB2642</strain>
    </source>
</reference>
<evidence type="ECO:0000259" key="1">
    <source>
        <dbReference type="SMART" id="SM00244"/>
    </source>
</evidence>